<dbReference type="Gene3D" id="3.10.290.10">
    <property type="entry name" value="RNA-binding S4 domain"/>
    <property type="match status" value="1"/>
</dbReference>
<dbReference type="InterPro" id="IPR022801">
    <property type="entry name" value="Ribosomal_uS4"/>
</dbReference>
<keyword evidence="2 7" id="KW-0699">rRNA-binding</keyword>
<evidence type="ECO:0000313" key="10">
    <source>
        <dbReference type="EMBL" id="OGC40269.1"/>
    </source>
</evidence>
<dbReference type="FunFam" id="3.10.290.10:FF:000001">
    <property type="entry name" value="30S ribosomal protein S4"/>
    <property type="match status" value="1"/>
</dbReference>
<dbReference type="Pfam" id="PF01479">
    <property type="entry name" value="S4"/>
    <property type="match status" value="1"/>
</dbReference>
<name>A0A1F4U5X0_UNCSA</name>
<keyword evidence="3 7" id="KW-0694">RNA-binding</keyword>
<dbReference type="GO" id="GO:0003735">
    <property type="term" value="F:structural constituent of ribosome"/>
    <property type="evidence" value="ECO:0007669"/>
    <property type="project" value="InterPro"/>
</dbReference>
<dbReference type="SUPFAM" id="SSF55174">
    <property type="entry name" value="Alpha-L RNA-binding motif"/>
    <property type="match status" value="1"/>
</dbReference>
<evidence type="ECO:0000256" key="6">
    <source>
        <dbReference type="ARBA" id="ARBA00035254"/>
    </source>
</evidence>
<organism evidence="10 11">
    <name type="scientific">candidate division WOR-1 bacterium RIFOXYC2_FULL_46_14</name>
    <dbReference type="NCBI Taxonomy" id="1802587"/>
    <lineage>
        <taxon>Bacteria</taxon>
        <taxon>Bacillati</taxon>
        <taxon>Saganbacteria</taxon>
    </lineage>
</organism>
<dbReference type="HAMAP" id="MF_01306_B">
    <property type="entry name" value="Ribosomal_uS4_B"/>
    <property type="match status" value="1"/>
</dbReference>
<sequence length="202" mass="23374">MGRVKLKCKLCRREKEKLFLKGDKCNSPKCPVERRKYPPGQHGDKMVRPTEYSKRLREKQKARRIYGLNERQFENYFEKARKIKGDTGQNLLILLERRLDNVVFKLGFSASRAMARQLARHGKVKVNGQKVNVPSYQVSAGDELVLSETILASLKEKLADFTPPSWLIFESENYKGRVAHLPGAEDTEKMIVVPMIVEYYSR</sequence>
<dbReference type="PANTHER" id="PTHR11831:SF4">
    <property type="entry name" value="SMALL RIBOSOMAL SUBUNIT PROTEIN US4M"/>
    <property type="match status" value="1"/>
</dbReference>
<dbReference type="AlphaFoldDB" id="A0A1F4U5X0"/>
<evidence type="ECO:0000256" key="3">
    <source>
        <dbReference type="ARBA" id="ARBA00022884"/>
    </source>
</evidence>
<dbReference type="PROSITE" id="PS50889">
    <property type="entry name" value="S4"/>
    <property type="match status" value="1"/>
</dbReference>
<evidence type="ECO:0000256" key="7">
    <source>
        <dbReference type="HAMAP-Rule" id="MF_01306"/>
    </source>
</evidence>
<comment type="caution">
    <text evidence="10">The sequence shown here is derived from an EMBL/GenBank/DDBJ whole genome shotgun (WGS) entry which is preliminary data.</text>
</comment>
<gene>
    <name evidence="7" type="primary">rpsD</name>
    <name evidence="10" type="ORF">A2438_03205</name>
</gene>
<protein>
    <recommendedName>
        <fullName evidence="6 7">Small ribosomal subunit protein uS4</fullName>
    </recommendedName>
</protein>
<evidence type="ECO:0000256" key="2">
    <source>
        <dbReference type="ARBA" id="ARBA00022730"/>
    </source>
</evidence>
<proteinExistence type="inferred from homology"/>
<dbReference type="Proteomes" id="UP000179242">
    <property type="component" value="Unassembled WGS sequence"/>
</dbReference>
<dbReference type="CDD" id="cd00165">
    <property type="entry name" value="S4"/>
    <property type="match status" value="1"/>
</dbReference>
<comment type="function">
    <text evidence="7">One of the primary rRNA binding proteins, it binds directly to 16S rRNA where it nucleates assembly of the body of the 30S subunit.</text>
</comment>
<evidence type="ECO:0000256" key="1">
    <source>
        <dbReference type="ARBA" id="ARBA00007465"/>
    </source>
</evidence>
<dbReference type="NCBIfam" id="NF003717">
    <property type="entry name" value="PRK05327.1"/>
    <property type="match status" value="1"/>
</dbReference>
<evidence type="ECO:0000256" key="5">
    <source>
        <dbReference type="ARBA" id="ARBA00023274"/>
    </source>
</evidence>
<dbReference type="GO" id="GO:0042274">
    <property type="term" value="P:ribosomal small subunit biogenesis"/>
    <property type="evidence" value="ECO:0007669"/>
    <property type="project" value="TreeGrafter"/>
</dbReference>
<comment type="subunit">
    <text evidence="7">Part of the 30S ribosomal subunit. Contacts protein S5. The interaction surface between S4 and S5 is involved in control of translational fidelity.</text>
</comment>
<dbReference type="GO" id="GO:0019843">
    <property type="term" value="F:rRNA binding"/>
    <property type="evidence" value="ECO:0007669"/>
    <property type="project" value="UniProtKB-UniRule"/>
</dbReference>
<dbReference type="GO" id="GO:0006412">
    <property type="term" value="P:translation"/>
    <property type="evidence" value="ECO:0007669"/>
    <property type="project" value="UniProtKB-UniRule"/>
</dbReference>
<evidence type="ECO:0000256" key="4">
    <source>
        <dbReference type="ARBA" id="ARBA00022980"/>
    </source>
</evidence>
<dbReference type="InterPro" id="IPR001912">
    <property type="entry name" value="Ribosomal_uS4_N"/>
</dbReference>
<evidence type="ECO:0000313" key="11">
    <source>
        <dbReference type="Proteomes" id="UP000179242"/>
    </source>
</evidence>
<comment type="similarity">
    <text evidence="1 7">Belongs to the universal ribosomal protein uS4 family.</text>
</comment>
<dbReference type="Gene3D" id="1.10.1050.10">
    <property type="entry name" value="Ribosomal Protein S4 Delta 41, Chain A, domain 1"/>
    <property type="match status" value="1"/>
</dbReference>
<keyword evidence="4 7" id="KW-0689">Ribosomal protein</keyword>
<dbReference type="InterPro" id="IPR002942">
    <property type="entry name" value="S4_RNA-bd"/>
</dbReference>
<dbReference type="NCBIfam" id="TIGR01017">
    <property type="entry name" value="rpsD_bact"/>
    <property type="match status" value="1"/>
</dbReference>
<dbReference type="GO" id="GO:0015935">
    <property type="term" value="C:small ribosomal subunit"/>
    <property type="evidence" value="ECO:0007669"/>
    <property type="project" value="InterPro"/>
</dbReference>
<dbReference type="EMBL" id="MEUJ01000004">
    <property type="protein sequence ID" value="OGC40269.1"/>
    <property type="molecule type" value="Genomic_DNA"/>
</dbReference>
<comment type="function">
    <text evidence="7">With S5 and S12 plays an important role in translational accuracy.</text>
</comment>
<keyword evidence="5 7" id="KW-0687">Ribonucleoprotein</keyword>
<evidence type="ECO:0000259" key="9">
    <source>
        <dbReference type="SMART" id="SM01390"/>
    </source>
</evidence>
<dbReference type="InterPro" id="IPR005709">
    <property type="entry name" value="Ribosomal_uS4_bac-type"/>
</dbReference>
<reference evidence="10 11" key="1">
    <citation type="journal article" date="2016" name="Nat. Commun.">
        <title>Thousands of microbial genomes shed light on interconnected biogeochemical processes in an aquifer system.</title>
        <authorList>
            <person name="Anantharaman K."/>
            <person name="Brown C.T."/>
            <person name="Hug L.A."/>
            <person name="Sharon I."/>
            <person name="Castelle C.J."/>
            <person name="Probst A.J."/>
            <person name="Thomas B.C."/>
            <person name="Singh A."/>
            <person name="Wilkins M.J."/>
            <person name="Karaoz U."/>
            <person name="Brodie E.L."/>
            <person name="Williams K.H."/>
            <person name="Hubbard S.S."/>
            <person name="Banfield J.F."/>
        </authorList>
    </citation>
    <scope>NUCLEOTIDE SEQUENCE [LARGE SCALE GENOMIC DNA]</scope>
</reference>
<dbReference type="SMART" id="SM01390">
    <property type="entry name" value="Ribosomal_S4"/>
    <property type="match status" value="1"/>
</dbReference>
<feature type="domain" description="RNA-binding S4" evidence="8">
    <location>
        <begin position="97"/>
        <end position="159"/>
    </location>
</feature>
<feature type="domain" description="Small ribosomal subunit protein uS4 N-terminal" evidence="9">
    <location>
        <begin position="3"/>
        <end position="96"/>
    </location>
</feature>
<dbReference type="InterPro" id="IPR036986">
    <property type="entry name" value="S4_RNA-bd_sf"/>
</dbReference>
<dbReference type="SMART" id="SM00363">
    <property type="entry name" value="S4"/>
    <property type="match status" value="1"/>
</dbReference>
<evidence type="ECO:0000259" key="8">
    <source>
        <dbReference type="SMART" id="SM00363"/>
    </source>
</evidence>
<accession>A0A1F4U5X0</accession>
<dbReference type="Pfam" id="PF00163">
    <property type="entry name" value="Ribosomal_S4"/>
    <property type="match status" value="1"/>
</dbReference>
<dbReference type="PANTHER" id="PTHR11831">
    <property type="entry name" value="30S 40S RIBOSOMAL PROTEIN"/>
    <property type="match status" value="1"/>
</dbReference>